<proteinExistence type="predicted"/>
<organism evidence="1 2">
    <name type="scientific">Rhizobium soli</name>
    <dbReference type="NCBI Taxonomy" id="424798"/>
    <lineage>
        <taxon>Bacteria</taxon>
        <taxon>Pseudomonadati</taxon>
        <taxon>Pseudomonadota</taxon>
        <taxon>Alphaproteobacteria</taxon>
        <taxon>Hyphomicrobiales</taxon>
        <taxon>Rhizobiaceae</taxon>
        <taxon>Rhizobium/Agrobacterium group</taxon>
        <taxon>Rhizobium</taxon>
    </lineage>
</organism>
<protein>
    <submittedName>
        <fullName evidence="1">Uncharacterized protein</fullName>
    </submittedName>
</protein>
<gene>
    <name evidence="1" type="ORF">F4695_003243</name>
</gene>
<accession>A0A7X0JMN3</accession>
<keyword evidence="2" id="KW-1185">Reference proteome</keyword>
<dbReference type="AlphaFoldDB" id="A0A7X0JMN3"/>
<evidence type="ECO:0000313" key="2">
    <source>
        <dbReference type="Proteomes" id="UP000585437"/>
    </source>
</evidence>
<reference evidence="1 2" key="1">
    <citation type="submission" date="2020-08" db="EMBL/GenBank/DDBJ databases">
        <title>The Agave Microbiome: Exploring the role of microbial communities in plant adaptations to desert environments.</title>
        <authorList>
            <person name="Partida-Martinez L.P."/>
        </authorList>
    </citation>
    <scope>NUCLEOTIDE SEQUENCE [LARGE SCALE GENOMIC DNA]</scope>
    <source>
        <strain evidence="1 2">AS3.12</strain>
    </source>
</reference>
<sequence>MTGNPPDPDRFMALTARLQQQDPRLSGIQAGMLIALELDVARDSRSFSRLFGIEHSIVLRELTDIPGAWLQVTSKDERTLRTFYRRPDDGAAVTVE</sequence>
<dbReference type="RefSeq" id="WP_425503230.1">
    <property type="nucleotide sequence ID" value="NZ_JACHBU010000006.1"/>
</dbReference>
<dbReference type="EMBL" id="JACHBU010000006">
    <property type="protein sequence ID" value="MBB6509859.1"/>
    <property type="molecule type" value="Genomic_DNA"/>
</dbReference>
<comment type="caution">
    <text evidence="1">The sequence shown here is derived from an EMBL/GenBank/DDBJ whole genome shotgun (WGS) entry which is preliminary data.</text>
</comment>
<evidence type="ECO:0000313" key="1">
    <source>
        <dbReference type="EMBL" id="MBB6509859.1"/>
    </source>
</evidence>
<dbReference type="Proteomes" id="UP000585437">
    <property type="component" value="Unassembled WGS sequence"/>
</dbReference>
<name>A0A7X0JMN3_9HYPH</name>